<dbReference type="CDD" id="cd23081">
    <property type="entry name" value="cpPDZ_EcRseP-like"/>
    <property type="match status" value="1"/>
</dbReference>
<evidence type="ECO:0000313" key="13">
    <source>
        <dbReference type="EMBL" id="MBP1043295.1"/>
    </source>
</evidence>
<evidence type="ECO:0000256" key="3">
    <source>
        <dbReference type="ARBA" id="ARBA00007931"/>
    </source>
</evidence>
<dbReference type="GO" id="GO:0016020">
    <property type="term" value="C:membrane"/>
    <property type="evidence" value="ECO:0007669"/>
    <property type="project" value="UniProtKB-SubCell"/>
</dbReference>
<dbReference type="InterPro" id="IPR036034">
    <property type="entry name" value="PDZ_sf"/>
</dbReference>
<evidence type="ECO:0000256" key="2">
    <source>
        <dbReference type="ARBA" id="ARBA00004141"/>
    </source>
</evidence>
<dbReference type="Proteomes" id="UP000674938">
    <property type="component" value="Unassembled WGS sequence"/>
</dbReference>
<evidence type="ECO:0000313" key="14">
    <source>
        <dbReference type="Proteomes" id="UP000674938"/>
    </source>
</evidence>
<keyword evidence="11" id="KW-0479">Metal-binding</keyword>
<dbReference type="GO" id="GO:0006508">
    <property type="term" value="P:proteolysis"/>
    <property type="evidence" value="ECO:0007669"/>
    <property type="project" value="UniProtKB-KW"/>
</dbReference>
<dbReference type="Pfam" id="PF17820">
    <property type="entry name" value="PDZ_6"/>
    <property type="match status" value="1"/>
</dbReference>
<evidence type="ECO:0000256" key="7">
    <source>
        <dbReference type="ARBA" id="ARBA00022833"/>
    </source>
</evidence>
<feature type="transmembrane region" description="Helical" evidence="11">
    <location>
        <begin position="6"/>
        <end position="25"/>
    </location>
</feature>
<feature type="transmembrane region" description="Helical" evidence="11">
    <location>
        <begin position="311"/>
        <end position="330"/>
    </location>
</feature>
<dbReference type="PANTHER" id="PTHR42837:SF2">
    <property type="entry name" value="MEMBRANE METALLOPROTEASE ARASP2, CHLOROPLASTIC-RELATED"/>
    <property type="match status" value="1"/>
</dbReference>
<dbReference type="Gene3D" id="2.30.42.10">
    <property type="match status" value="1"/>
</dbReference>
<gene>
    <name evidence="13" type="primary">rseP</name>
    <name evidence="13" type="ORF">I6N95_19930</name>
</gene>
<comment type="subcellular location">
    <subcellularLocation>
        <location evidence="2">Membrane</location>
        <topology evidence="2">Multi-pass membrane protein</topology>
    </subcellularLocation>
</comment>
<evidence type="ECO:0000259" key="12">
    <source>
        <dbReference type="PROSITE" id="PS50106"/>
    </source>
</evidence>
<reference evidence="13" key="1">
    <citation type="submission" date="2020-12" db="EMBL/GenBank/DDBJ databases">
        <title>Vagococcus allomyrinae sp. nov. and Enterococcus lavae sp. nov., isolated from the larvae of Allomyrina dichotoma.</title>
        <authorList>
            <person name="Lee S.D."/>
        </authorList>
    </citation>
    <scope>NUCLEOTIDE SEQUENCE</scope>
    <source>
        <strain evidence="13">BWB3-3</strain>
    </source>
</reference>
<dbReference type="Pfam" id="PF02163">
    <property type="entry name" value="Peptidase_M50"/>
    <property type="match status" value="1"/>
</dbReference>
<dbReference type="InterPro" id="IPR041489">
    <property type="entry name" value="PDZ_6"/>
</dbReference>
<dbReference type="NCBIfam" id="TIGR00054">
    <property type="entry name" value="RIP metalloprotease RseP"/>
    <property type="match status" value="1"/>
</dbReference>
<dbReference type="InterPro" id="IPR008915">
    <property type="entry name" value="Peptidase_M50"/>
</dbReference>
<dbReference type="SMART" id="SM00228">
    <property type="entry name" value="PDZ"/>
    <property type="match status" value="1"/>
</dbReference>
<accession>A0A940P927</accession>
<comment type="similarity">
    <text evidence="3 11">Belongs to the peptidase M50B family.</text>
</comment>
<proteinExistence type="inferred from homology"/>
<keyword evidence="10 11" id="KW-0472">Membrane</keyword>
<evidence type="ECO:0000256" key="11">
    <source>
        <dbReference type="RuleBase" id="RU362031"/>
    </source>
</evidence>
<evidence type="ECO:0000256" key="8">
    <source>
        <dbReference type="ARBA" id="ARBA00022989"/>
    </source>
</evidence>
<dbReference type="InterPro" id="IPR001478">
    <property type="entry name" value="PDZ"/>
</dbReference>
<dbReference type="GO" id="GO:0004222">
    <property type="term" value="F:metalloendopeptidase activity"/>
    <property type="evidence" value="ECO:0007669"/>
    <property type="project" value="InterPro"/>
</dbReference>
<comment type="cofactor">
    <cofactor evidence="1 11">
        <name>Zn(2+)</name>
        <dbReference type="ChEBI" id="CHEBI:29105"/>
    </cofactor>
</comment>
<evidence type="ECO:0000256" key="5">
    <source>
        <dbReference type="ARBA" id="ARBA00022692"/>
    </source>
</evidence>
<comment type="caution">
    <text evidence="13">The sequence shown here is derived from an EMBL/GenBank/DDBJ whole genome shotgun (WGS) entry which is preliminary data.</text>
</comment>
<feature type="transmembrane region" description="Helical" evidence="11">
    <location>
        <begin position="172"/>
        <end position="196"/>
    </location>
</feature>
<evidence type="ECO:0000256" key="6">
    <source>
        <dbReference type="ARBA" id="ARBA00022801"/>
    </source>
</evidence>
<feature type="domain" description="PDZ" evidence="12">
    <location>
        <begin position="199"/>
        <end position="262"/>
    </location>
</feature>
<dbReference type="InterPro" id="IPR004387">
    <property type="entry name" value="Pept_M50_Zn"/>
</dbReference>
<keyword evidence="4" id="KW-0645">Protease</keyword>
<dbReference type="PANTHER" id="PTHR42837">
    <property type="entry name" value="REGULATOR OF SIGMA-E PROTEASE RSEP"/>
    <property type="match status" value="1"/>
</dbReference>
<sequence>MKTILTFIFVFCVIVIVHELGHFLFAKWSGILVREFSIGMGPKLFAHRGKDGTTYTLRLLPIGGYVRMAGVGEEEVEITPGQPVSLELNDQQVVTRINTSHKVQLPNSVPIEVIKFDLEEELYLTGYINGDENQETRYSVDHDASIIESDGTEVRIAPKDVQFQSAKLYKRFLTNFAGPLFNFILTFVIFTIVIFAQGGLTEPDASSVIGGVAEGGIADEAGVKPGDRIIEIEGEKITTFEEIVSSVEANKDKKIEVVVEREGQKKTLSMTPKSEELEDGSSSVRIGIQSGSKFTELSFAGKVQAAVAKTIASATVLIVAVKDLIFGFSLNKLGGPVMIFQISSQVANEGFITILNFMAMLSINLGIMNLLPIPALDGGKLVLNIVEGIRRKPLSPESEGKITIVGFAFIMILMVLVTWNDIMRFFFR</sequence>
<keyword evidence="7 11" id="KW-0862">Zinc</keyword>
<protein>
    <recommendedName>
        <fullName evidence="11">Zinc metalloprotease</fullName>
        <ecNumber evidence="11">3.4.24.-</ecNumber>
    </recommendedName>
</protein>
<keyword evidence="6 11" id="KW-0378">Hydrolase</keyword>
<dbReference type="EMBL" id="JAEEGA010000015">
    <property type="protein sequence ID" value="MBP1043295.1"/>
    <property type="molecule type" value="Genomic_DNA"/>
</dbReference>
<keyword evidence="5 11" id="KW-0812">Transmembrane</keyword>
<dbReference type="PROSITE" id="PS50106">
    <property type="entry name" value="PDZ"/>
    <property type="match status" value="1"/>
</dbReference>
<feature type="transmembrane region" description="Helical" evidence="11">
    <location>
        <begin position="402"/>
        <end position="422"/>
    </location>
</feature>
<dbReference type="GO" id="GO:0046872">
    <property type="term" value="F:metal ion binding"/>
    <property type="evidence" value="ECO:0007669"/>
    <property type="project" value="UniProtKB-KW"/>
</dbReference>
<keyword evidence="14" id="KW-1185">Reference proteome</keyword>
<feature type="transmembrane region" description="Helical" evidence="11">
    <location>
        <begin position="351"/>
        <end position="371"/>
    </location>
</feature>
<evidence type="ECO:0000256" key="9">
    <source>
        <dbReference type="ARBA" id="ARBA00023049"/>
    </source>
</evidence>
<evidence type="ECO:0000256" key="1">
    <source>
        <dbReference type="ARBA" id="ARBA00001947"/>
    </source>
</evidence>
<dbReference type="RefSeq" id="WP_209531105.1">
    <property type="nucleotide sequence ID" value="NZ_JAEEGA010000015.1"/>
</dbReference>
<name>A0A940P927_9ENTE</name>
<dbReference type="EC" id="3.4.24.-" evidence="11"/>
<evidence type="ECO:0000256" key="10">
    <source>
        <dbReference type="ARBA" id="ARBA00023136"/>
    </source>
</evidence>
<evidence type="ECO:0000256" key="4">
    <source>
        <dbReference type="ARBA" id="ARBA00022670"/>
    </source>
</evidence>
<dbReference type="AlphaFoldDB" id="A0A940P927"/>
<dbReference type="CDD" id="cd06163">
    <property type="entry name" value="S2P-M50_PDZ_RseP-like"/>
    <property type="match status" value="1"/>
</dbReference>
<keyword evidence="9 11" id="KW-0482">Metalloprotease</keyword>
<keyword evidence="8 11" id="KW-1133">Transmembrane helix</keyword>
<dbReference type="SUPFAM" id="SSF50156">
    <property type="entry name" value="PDZ domain-like"/>
    <property type="match status" value="1"/>
</dbReference>
<organism evidence="13 14">
    <name type="scientific">Vagococcus allomyrinae</name>
    <dbReference type="NCBI Taxonomy" id="2794353"/>
    <lineage>
        <taxon>Bacteria</taxon>
        <taxon>Bacillati</taxon>
        <taxon>Bacillota</taxon>
        <taxon>Bacilli</taxon>
        <taxon>Lactobacillales</taxon>
        <taxon>Enterococcaceae</taxon>
        <taxon>Vagococcus</taxon>
    </lineage>
</organism>